<protein>
    <recommendedName>
        <fullName evidence="7">TF-B3 domain-containing protein</fullName>
    </recommendedName>
</protein>
<evidence type="ECO:0000313" key="9">
    <source>
        <dbReference type="Proteomes" id="UP000230069"/>
    </source>
</evidence>
<evidence type="ECO:0000256" key="6">
    <source>
        <dbReference type="SAM" id="MobiDB-lite"/>
    </source>
</evidence>
<dbReference type="PROSITE" id="PS50863">
    <property type="entry name" value="B3"/>
    <property type="match status" value="2"/>
</dbReference>
<accession>A0A2G5EK48</accession>
<reference evidence="8 9" key="1">
    <citation type="submission" date="2017-09" db="EMBL/GenBank/DDBJ databases">
        <title>WGS assembly of Aquilegia coerulea Goldsmith.</title>
        <authorList>
            <person name="Hodges S."/>
            <person name="Kramer E."/>
            <person name="Nordborg M."/>
            <person name="Tomkins J."/>
            <person name="Borevitz J."/>
            <person name="Derieg N."/>
            <person name="Yan J."/>
            <person name="Mihaltcheva S."/>
            <person name="Hayes R.D."/>
            <person name="Rokhsar D."/>
        </authorList>
    </citation>
    <scope>NUCLEOTIDE SEQUENCE [LARGE SCALE GENOMIC DNA]</scope>
    <source>
        <strain evidence="9">cv. Goldsmith</strain>
    </source>
</reference>
<dbReference type="Proteomes" id="UP000230069">
    <property type="component" value="Unassembled WGS sequence"/>
</dbReference>
<keyword evidence="5" id="KW-0539">Nucleus</keyword>
<proteinExistence type="predicted"/>
<keyword evidence="2" id="KW-0805">Transcription regulation</keyword>
<dbReference type="SUPFAM" id="SSF101936">
    <property type="entry name" value="DNA-binding pseudobarrel domain"/>
    <property type="match status" value="2"/>
</dbReference>
<dbReference type="SMART" id="SM01019">
    <property type="entry name" value="B3"/>
    <property type="match status" value="2"/>
</dbReference>
<dbReference type="InterPro" id="IPR050655">
    <property type="entry name" value="Plant_B3_domain"/>
</dbReference>
<comment type="subcellular location">
    <subcellularLocation>
        <location evidence="1">Nucleus</location>
    </subcellularLocation>
</comment>
<dbReference type="PANTHER" id="PTHR31920">
    <property type="entry name" value="B3 DOMAIN-CONTAINING"/>
    <property type="match status" value="1"/>
</dbReference>
<evidence type="ECO:0000256" key="4">
    <source>
        <dbReference type="ARBA" id="ARBA00023163"/>
    </source>
</evidence>
<name>A0A2G5EK48_AQUCA</name>
<sequence length="285" mass="33658">MEAKRRHFFRVMIDDFDRRLRIPQAFLQSITKQSSEMVILESPSGSRWRVRLKRTSDGMYLEDGWGKFARAHSLEKGEFLVFRYDGNTKFTVQIFDSSTLEKEDAFKVVNSQEEIKCDRGKKRMRPPEVKRKNHLEPWNKSMRLCNPTQITKRHQEDPLLERKGPHQSRRSNSLGNTLVKHGPMQAGRNPFFKVVLRPSYIHILPIPTRFARRYIKTEDEIVTIMVPDGRTWHIRCSKATQGFYQLCEGWKHFKEEINLNVGNICVFEMIRARTFLLKAPRKHIA</sequence>
<organism evidence="8 9">
    <name type="scientific">Aquilegia coerulea</name>
    <name type="common">Rocky mountain columbine</name>
    <dbReference type="NCBI Taxonomy" id="218851"/>
    <lineage>
        <taxon>Eukaryota</taxon>
        <taxon>Viridiplantae</taxon>
        <taxon>Streptophyta</taxon>
        <taxon>Embryophyta</taxon>
        <taxon>Tracheophyta</taxon>
        <taxon>Spermatophyta</taxon>
        <taxon>Magnoliopsida</taxon>
        <taxon>Ranunculales</taxon>
        <taxon>Ranunculaceae</taxon>
        <taxon>Thalictroideae</taxon>
        <taxon>Aquilegia</taxon>
    </lineage>
</organism>
<feature type="domain" description="TF-B3" evidence="7">
    <location>
        <begin position="189"/>
        <end position="283"/>
    </location>
</feature>
<dbReference type="AlphaFoldDB" id="A0A2G5EK48"/>
<feature type="domain" description="TF-B3" evidence="7">
    <location>
        <begin position="5"/>
        <end position="98"/>
    </location>
</feature>
<dbReference type="InParanoid" id="A0A2G5EK48"/>
<evidence type="ECO:0000256" key="1">
    <source>
        <dbReference type="ARBA" id="ARBA00004123"/>
    </source>
</evidence>
<evidence type="ECO:0000256" key="2">
    <source>
        <dbReference type="ARBA" id="ARBA00023015"/>
    </source>
</evidence>
<keyword evidence="3" id="KW-0238">DNA-binding</keyword>
<dbReference type="GO" id="GO:0005634">
    <property type="term" value="C:nucleus"/>
    <property type="evidence" value="ECO:0007669"/>
    <property type="project" value="UniProtKB-SubCell"/>
</dbReference>
<evidence type="ECO:0000313" key="8">
    <source>
        <dbReference type="EMBL" id="PIA56135.1"/>
    </source>
</evidence>
<keyword evidence="9" id="KW-1185">Reference proteome</keyword>
<dbReference type="OrthoDB" id="1666376at2759"/>
<feature type="region of interest" description="Disordered" evidence="6">
    <location>
        <begin position="149"/>
        <end position="180"/>
    </location>
</feature>
<dbReference type="InterPro" id="IPR003340">
    <property type="entry name" value="B3_DNA-bd"/>
</dbReference>
<feature type="compositionally biased region" description="Basic and acidic residues" evidence="6">
    <location>
        <begin position="153"/>
        <end position="164"/>
    </location>
</feature>
<dbReference type="STRING" id="218851.A0A2G5EK48"/>
<dbReference type="EMBL" id="KZ305024">
    <property type="protein sequence ID" value="PIA56135.1"/>
    <property type="molecule type" value="Genomic_DNA"/>
</dbReference>
<evidence type="ECO:0000259" key="7">
    <source>
        <dbReference type="PROSITE" id="PS50863"/>
    </source>
</evidence>
<dbReference type="InterPro" id="IPR015300">
    <property type="entry name" value="DNA-bd_pseudobarrel_sf"/>
</dbReference>
<dbReference type="GO" id="GO:0003677">
    <property type="term" value="F:DNA binding"/>
    <property type="evidence" value="ECO:0007669"/>
    <property type="project" value="UniProtKB-KW"/>
</dbReference>
<evidence type="ECO:0000256" key="3">
    <source>
        <dbReference type="ARBA" id="ARBA00023125"/>
    </source>
</evidence>
<keyword evidence="4" id="KW-0804">Transcription</keyword>
<gene>
    <name evidence="8" type="ORF">AQUCO_00700469v1</name>
</gene>
<dbReference type="CDD" id="cd10017">
    <property type="entry name" value="B3_DNA"/>
    <property type="match status" value="2"/>
</dbReference>
<dbReference type="PANTHER" id="PTHR31920:SF132">
    <property type="entry name" value="TF-B3 DOMAIN-CONTAINING PROTEIN"/>
    <property type="match status" value="1"/>
</dbReference>
<dbReference type="Gene3D" id="2.40.330.10">
    <property type="entry name" value="DNA-binding pseudobarrel domain"/>
    <property type="match status" value="2"/>
</dbReference>
<dbReference type="Pfam" id="PF02362">
    <property type="entry name" value="B3"/>
    <property type="match status" value="2"/>
</dbReference>
<evidence type="ECO:0000256" key="5">
    <source>
        <dbReference type="ARBA" id="ARBA00023242"/>
    </source>
</evidence>